<proteinExistence type="predicted"/>
<name>A0ABR3QYT1_9PLEO</name>
<evidence type="ECO:0000313" key="2">
    <source>
        <dbReference type="Proteomes" id="UP001521785"/>
    </source>
</evidence>
<organism evidence="1 2">
    <name type="scientific">Paraconiothyrium brasiliense</name>
    <dbReference type="NCBI Taxonomy" id="300254"/>
    <lineage>
        <taxon>Eukaryota</taxon>
        <taxon>Fungi</taxon>
        <taxon>Dikarya</taxon>
        <taxon>Ascomycota</taxon>
        <taxon>Pezizomycotina</taxon>
        <taxon>Dothideomycetes</taxon>
        <taxon>Pleosporomycetidae</taxon>
        <taxon>Pleosporales</taxon>
        <taxon>Massarineae</taxon>
        <taxon>Didymosphaeriaceae</taxon>
        <taxon>Paraconiothyrium</taxon>
    </lineage>
</organism>
<gene>
    <name evidence="1" type="ORF">SLS60_008895</name>
</gene>
<evidence type="ECO:0000313" key="1">
    <source>
        <dbReference type="EMBL" id="KAL1597311.1"/>
    </source>
</evidence>
<dbReference type="Proteomes" id="UP001521785">
    <property type="component" value="Unassembled WGS sequence"/>
</dbReference>
<protein>
    <submittedName>
        <fullName evidence="1">Uncharacterized protein</fullName>
    </submittedName>
</protein>
<reference evidence="1 2" key="1">
    <citation type="submission" date="2024-02" db="EMBL/GenBank/DDBJ databases">
        <title>De novo assembly and annotation of 12 fungi associated with fruit tree decline syndrome in Ontario, Canada.</title>
        <authorList>
            <person name="Sulman M."/>
            <person name="Ellouze W."/>
            <person name="Ilyukhin E."/>
        </authorList>
    </citation>
    <scope>NUCLEOTIDE SEQUENCE [LARGE SCALE GENOMIC DNA]</scope>
    <source>
        <strain evidence="1 2">M42-189</strain>
    </source>
</reference>
<sequence length="295" mass="34121">MANGATFFDLPREIRDIIYDLAFADLDIPKHSNIHAERAVYTSTSAPLLYVHTQITEELQCLIYKEHKIVIPIQELSQYIKGEKTIDTNTDHVSHQRRLGTKCIAVELIQTQDVYETDTSADEKPSSPIVDEGFWDDKGKECAKMITEALLNLKSSFPNVESVDIVLWDMDKAYFRVRDWKGPITALQSGWEGLRVFIDLYVFQYYDENAGDGGYNYIQGWDRQYKKQKDVHFTATNLEWEEPTKNDEQYHGQVMNPAAWELLEDEDPPSDSDFEGKLYLYSTTVRPMYITCLTN</sequence>
<keyword evidence="2" id="KW-1185">Reference proteome</keyword>
<comment type="caution">
    <text evidence="1">The sequence shown here is derived from an EMBL/GenBank/DDBJ whole genome shotgun (WGS) entry which is preliminary data.</text>
</comment>
<dbReference type="EMBL" id="JAKJXO020000013">
    <property type="protein sequence ID" value="KAL1597311.1"/>
    <property type="molecule type" value="Genomic_DNA"/>
</dbReference>
<accession>A0ABR3QYT1</accession>